<dbReference type="STRING" id="391625.PPSIR1_25431"/>
<feature type="region of interest" description="Disordered" evidence="1">
    <location>
        <begin position="80"/>
        <end position="153"/>
    </location>
</feature>
<keyword evidence="4" id="KW-1185">Reference proteome</keyword>
<keyword evidence="2" id="KW-1133">Transmembrane helix</keyword>
<evidence type="ECO:0000313" key="3">
    <source>
        <dbReference type="EMBL" id="EDM80984.1"/>
    </source>
</evidence>
<evidence type="ECO:0000256" key="1">
    <source>
        <dbReference type="SAM" id="MobiDB-lite"/>
    </source>
</evidence>
<name>A6FZA0_9BACT</name>
<dbReference type="InterPro" id="IPR011990">
    <property type="entry name" value="TPR-like_helical_dom_sf"/>
</dbReference>
<feature type="compositionally biased region" description="Low complexity" evidence="1">
    <location>
        <begin position="94"/>
        <end position="113"/>
    </location>
</feature>
<organism evidence="3 4">
    <name type="scientific">Plesiocystis pacifica SIR-1</name>
    <dbReference type="NCBI Taxonomy" id="391625"/>
    <lineage>
        <taxon>Bacteria</taxon>
        <taxon>Pseudomonadati</taxon>
        <taxon>Myxococcota</taxon>
        <taxon>Polyangia</taxon>
        <taxon>Nannocystales</taxon>
        <taxon>Nannocystaceae</taxon>
        <taxon>Plesiocystis</taxon>
    </lineage>
</organism>
<evidence type="ECO:0008006" key="5">
    <source>
        <dbReference type="Google" id="ProtNLM"/>
    </source>
</evidence>
<sequence>MSEHERLDELFAEHAWDDAPRPGDDDRVEAMIEAAMPAAAVVGGASAAAVGSKVGVGKAGLLAVLATILVGGGVVALLSSQRSPGPTVAPAVESTTAVDPAPADPPTSSRSTTLAAIQPEPEPEPELEPELELEPQPEPEARPKPPRPPSDPAELLEAANVARRAGEYPRARSLYRQLRREHRGTREELAARVSLGKLELDHLGHPERALDCFDDYLADRPEGTLAEAALAGRARALGALGRSEQERAAWTKLLVAFPDTMHRSRAQRRLSELQP</sequence>
<feature type="transmembrane region" description="Helical" evidence="2">
    <location>
        <begin position="59"/>
        <end position="78"/>
    </location>
</feature>
<comment type="caution">
    <text evidence="3">The sequence shown here is derived from an EMBL/GenBank/DDBJ whole genome shotgun (WGS) entry which is preliminary data.</text>
</comment>
<dbReference type="RefSeq" id="WP_006969799.1">
    <property type="nucleotide sequence ID" value="NZ_ABCS01000006.1"/>
</dbReference>
<dbReference type="eggNOG" id="COG0457">
    <property type="taxonomic scope" value="Bacteria"/>
</dbReference>
<dbReference type="Proteomes" id="UP000005801">
    <property type="component" value="Unassembled WGS sequence"/>
</dbReference>
<dbReference type="OrthoDB" id="5523787at2"/>
<protein>
    <recommendedName>
        <fullName evidence="5">Outer membrane lipoprotein BamD-like domain-containing protein</fullName>
    </recommendedName>
</protein>
<feature type="compositionally biased region" description="Acidic residues" evidence="1">
    <location>
        <begin position="121"/>
        <end position="137"/>
    </location>
</feature>
<keyword evidence="2" id="KW-0812">Transmembrane</keyword>
<dbReference type="Gene3D" id="1.25.40.10">
    <property type="entry name" value="Tetratricopeptide repeat domain"/>
    <property type="match status" value="1"/>
</dbReference>
<evidence type="ECO:0000256" key="2">
    <source>
        <dbReference type="SAM" id="Phobius"/>
    </source>
</evidence>
<evidence type="ECO:0000313" key="4">
    <source>
        <dbReference type="Proteomes" id="UP000005801"/>
    </source>
</evidence>
<dbReference type="AlphaFoldDB" id="A6FZA0"/>
<reference evidence="3 4" key="1">
    <citation type="submission" date="2007-06" db="EMBL/GenBank/DDBJ databases">
        <authorList>
            <person name="Shimkets L."/>
            <person name="Ferriera S."/>
            <person name="Johnson J."/>
            <person name="Kravitz S."/>
            <person name="Beeson K."/>
            <person name="Sutton G."/>
            <person name="Rogers Y.-H."/>
            <person name="Friedman R."/>
            <person name="Frazier M."/>
            <person name="Venter J.C."/>
        </authorList>
    </citation>
    <scope>NUCLEOTIDE SEQUENCE [LARGE SCALE GENOMIC DNA]</scope>
    <source>
        <strain evidence="3 4">SIR-1</strain>
    </source>
</reference>
<accession>A6FZA0</accession>
<gene>
    <name evidence="3" type="ORF">PPSIR1_25431</name>
</gene>
<dbReference type="SUPFAM" id="SSF48452">
    <property type="entry name" value="TPR-like"/>
    <property type="match status" value="1"/>
</dbReference>
<keyword evidence="2" id="KW-0472">Membrane</keyword>
<dbReference type="EMBL" id="ABCS01000006">
    <property type="protein sequence ID" value="EDM80984.1"/>
    <property type="molecule type" value="Genomic_DNA"/>
</dbReference>
<proteinExistence type="predicted"/>